<dbReference type="AlphaFoldDB" id="Q1QTZ8"/>
<protein>
    <recommendedName>
        <fullName evidence="3">(S)-2-haloacid dehalogenase</fullName>
        <ecNumber evidence="3">3.8.1.2</ecNumber>
    </recommendedName>
    <alternativeName>
        <fullName evidence="3">2-haloalkanoic acid dehalogenase</fullName>
    </alternativeName>
    <alternativeName>
        <fullName evidence="3">Halocarboxylic acid halidohydrolase</fullName>
    </alternativeName>
    <alternativeName>
        <fullName evidence="3">L-2-haloacid dehalogenase</fullName>
    </alternativeName>
</protein>
<dbReference type="HOGENOM" id="CLU_045011_3_1_6"/>
<dbReference type="GeneID" id="95335410"/>
<evidence type="ECO:0000313" key="5">
    <source>
        <dbReference type="Proteomes" id="UP000000239"/>
    </source>
</evidence>
<dbReference type="PANTHER" id="PTHR43316:SF3">
    <property type="entry name" value="HALOACID DEHALOGENASE, TYPE II (AFU_ORTHOLOGUE AFUA_2G07750)-RELATED"/>
    <property type="match status" value="1"/>
</dbReference>
<dbReference type="PANTHER" id="PTHR43316">
    <property type="entry name" value="HYDROLASE, HALOACID DELAHOGENASE-RELATED"/>
    <property type="match status" value="1"/>
</dbReference>
<dbReference type="SUPFAM" id="SSF56784">
    <property type="entry name" value="HAD-like"/>
    <property type="match status" value="1"/>
</dbReference>
<dbReference type="EMBL" id="CP000285">
    <property type="protein sequence ID" value="ABE60060.1"/>
    <property type="molecule type" value="Genomic_DNA"/>
</dbReference>
<comment type="similarity">
    <text evidence="1 3">Belongs to the HAD-like hydrolase superfamily. S-2-haloalkanoic acid dehalogenase family.</text>
</comment>
<name>Q1QTZ8_CHRI1</name>
<comment type="function">
    <text evidence="3">Catalyzes the hydrolytic dehalogenation of small (S)-2-haloalkanoic acids to yield the corresponding (R)-2-hydroxyalkanoic acids.</text>
</comment>
<dbReference type="EC" id="3.8.1.2" evidence="3"/>
<dbReference type="NCBIfam" id="TIGR01428">
    <property type="entry name" value="HAD_type_II"/>
    <property type="match status" value="1"/>
</dbReference>
<evidence type="ECO:0000256" key="3">
    <source>
        <dbReference type="RuleBase" id="RU368077"/>
    </source>
</evidence>
<organism evidence="4 5">
    <name type="scientific">Chromohalobacter israelensis (strain ATCC BAA-138 / DSM 3043 / CIP 106854 / NCIMB 13768 / 1H11)</name>
    <name type="common">Chromohalobacter salexigens</name>
    <dbReference type="NCBI Taxonomy" id="290398"/>
    <lineage>
        <taxon>Bacteria</taxon>
        <taxon>Pseudomonadati</taxon>
        <taxon>Pseudomonadota</taxon>
        <taxon>Gammaproteobacteria</taxon>
        <taxon>Oceanospirillales</taxon>
        <taxon>Halomonadaceae</taxon>
        <taxon>Chromohalobacter</taxon>
    </lineage>
</organism>
<dbReference type="STRING" id="290398.Csal_2713"/>
<accession>Q1QTZ8</accession>
<sequence length="226" mass="25120">MNKRVLAFDVYGTLIDTHGVVEALTTELGDADKAHVFSQRWRDKQLEYAFRRSLMGAYARFSDCTREALEFTDRALGGRLSDVAKEHLLDLYTRLPAFPDVDAGLARFANAGVRCVAFSNGTDEAVSGLLSQAGIKARFDAVVSVDDIKRFKPDPAVYAYLRQCTESRAADTWLVSSNPFDIIGAKYAGLHAAWFRRSAEAPFDPWGDEPDMTVSDLDELADRLLQ</sequence>
<dbReference type="InterPro" id="IPR036412">
    <property type="entry name" value="HAD-like_sf"/>
</dbReference>
<dbReference type="SFLD" id="SFLDS00003">
    <property type="entry name" value="Haloacid_Dehalogenase"/>
    <property type="match status" value="1"/>
</dbReference>
<dbReference type="InterPro" id="IPR006439">
    <property type="entry name" value="HAD-SF_hydro_IA"/>
</dbReference>
<dbReference type="InterPro" id="IPR051540">
    <property type="entry name" value="S-2-haloacid_dehalogenase"/>
</dbReference>
<dbReference type="Gene3D" id="1.10.150.240">
    <property type="entry name" value="Putative phosphatase, domain 2"/>
    <property type="match status" value="1"/>
</dbReference>
<dbReference type="InterPro" id="IPR023198">
    <property type="entry name" value="PGP-like_dom2"/>
</dbReference>
<dbReference type="OrthoDB" id="5865007at2"/>
<dbReference type="NCBIfam" id="TIGR01493">
    <property type="entry name" value="HAD-SF-IA-v2"/>
    <property type="match status" value="1"/>
</dbReference>
<gene>
    <name evidence="4" type="ordered locus">Csal_2713</name>
</gene>
<evidence type="ECO:0000256" key="1">
    <source>
        <dbReference type="ARBA" id="ARBA00008106"/>
    </source>
</evidence>
<comment type="catalytic activity">
    <reaction evidence="3">
        <text>an (S)-2-haloacid + H2O = a (2R)-2-hydroxycarboxylate + a halide anion + H(+)</text>
        <dbReference type="Rhea" id="RHEA:11192"/>
        <dbReference type="ChEBI" id="CHEBI:15377"/>
        <dbReference type="ChEBI" id="CHEBI:15378"/>
        <dbReference type="ChEBI" id="CHEBI:16042"/>
        <dbReference type="ChEBI" id="CHEBI:58314"/>
        <dbReference type="ChEBI" id="CHEBI:137405"/>
        <dbReference type="EC" id="3.8.1.2"/>
    </reaction>
</comment>
<dbReference type="KEGG" id="csa:Csal_2713"/>
<dbReference type="PRINTS" id="PR00413">
    <property type="entry name" value="HADHALOGNASE"/>
</dbReference>
<evidence type="ECO:0000256" key="2">
    <source>
        <dbReference type="ARBA" id="ARBA00022801"/>
    </source>
</evidence>
<keyword evidence="5" id="KW-1185">Reference proteome</keyword>
<proteinExistence type="inferred from homology"/>
<dbReference type="eggNOG" id="COG1011">
    <property type="taxonomic scope" value="Bacteria"/>
</dbReference>
<dbReference type="Gene3D" id="3.40.50.1000">
    <property type="entry name" value="HAD superfamily/HAD-like"/>
    <property type="match status" value="1"/>
</dbReference>
<dbReference type="RefSeq" id="WP_011508006.1">
    <property type="nucleotide sequence ID" value="NC_007963.1"/>
</dbReference>
<evidence type="ECO:0000313" key="4">
    <source>
        <dbReference type="EMBL" id="ABE60060.1"/>
    </source>
</evidence>
<dbReference type="Pfam" id="PF00702">
    <property type="entry name" value="Hydrolase"/>
    <property type="match status" value="1"/>
</dbReference>
<dbReference type="GO" id="GO:0018784">
    <property type="term" value="F:(S)-2-haloacid dehalogenase activity"/>
    <property type="evidence" value="ECO:0007669"/>
    <property type="project" value="UniProtKB-UniRule"/>
</dbReference>
<dbReference type="CDD" id="cd02588">
    <property type="entry name" value="HAD_L2-DEX"/>
    <property type="match status" value="1"/>
</dbReference>
<dbReference type="InterPro" id="IPR006328">
    <property type="entry name" value="2-HAD"/>
</dbReference>
<dbReference type="InterPro" id="IPR023214">
    <property type="entry name" value="HAD_sf"/>
</dbReference>
<keyword evidence="2 3" id="KW-0378">Hydrolase</keyword>
<dbReference type="Proteomes" id="UP000000239">
    <property type="component" value="Chromosome"/>
</dbReference>
<reference evidence="4 5" key="1">
    <citation type="journal article" date="2011" name="Stand. Genomic Sci.">
        <title>Complete genome sequence of the halophilic and highly halotolerant Chromohalobacter salexigens type strain (1H11(T)).</title>
        <authorList>
            <person name="Copeland A."/>
            <person name="O'Connor K."/>
            <person name="Lucas S."/>
            <person name="Lapidus A."/>
            <person name="Berry K.W."/>
            <person name="Detter J.C."/>
            <person name="Del Rio T.G."/>
            <person name="Hammon N."/>
            <person name="Dalin E."/>
            <person name="Tice H."/>
            <person name="Pitluck S."/>
            <person name="Bruce D."/>
            <person name="Goodwin L."/>
            <person name="Han C."/>
            <person name="Tapia R."/>
            <person name="Saunders E."/>
            <person name="Schmutz J."/>
            <person name="Brettin T."/>
            <person name="Larimer F."/>
            <person name="Land M."/>
            <person name="Hauser L."/>
            <person name="Vargas C."/>
            <person name="Nieto J.J."/>
            <person name="Kyrpides N.C."/>
            <person name="Ivanova N."/>
            <person name="Goker M."/>
            <person name="Klenk H.P."/>
            <person name="Csonka L.N."/>
            <person name="Woyke T."/>
        </authorList>
    </citation>
    <scope>NUCLEOTIDE SEQUENCE [LARGE SCALE GENOMIC DNA]</scope>
    <source>
        <strain evidence="5">ATCC BAA-138 / DSM 3043 / CIP 106854 / NCIMB 13768 / 1H11</strain>
    </source>
</reference>
<dbReference type="SFLD" id="SFLDG01129">
    <property type="entry name" value="C1.5:_HAD__Beta-PGM__Phosphata"/>
    <property type="match status" value="1"/>
</dbReference>